<dbReference type="InterPro" id="IPR000477">
    <property type="entry name" value="RT_dom"/>
</dbReference>
<evidence type="ECO:0000313" key="2">
    <source>
        <dbReference type="Proteomes" id="UP001152795"/>
    </source>
</evidence>
<dbReference type="CDD" id="cd01650">
    <property type="entry name" value="RT_nLTR_like"/>
    <property type="match status" value="1"/>
</dbReference>
<organism evidence="1 2">
    <name type="scientific">Paramuricea clavata</name>
    <name type="common">Red gorgonian</name>
    <name type="synonym">Violescent sea-whip</name>
    <dbReference type="NCBI Taxonomy" id="317549"/>
    <lineage>
        <taxon>Eukaryota</taxon>
        <taxon>Metazoa</taxon>
        <taxon>Cnidaria</taxon>
        <taxon>Anthozoa</taxon>
        <taxon>Octocorallia</taxon>
        <taxon>Malacalcyonacea</taxon>
        <taxon>Plexauridae</taxon>
        <taxon>Paramuricea</taxon>
    </lineage>
</organism>
<dbReference type="PANTHER" id="PTHR19446">
    <property type="entry name" value="REVERSE TRANSCRIPTASES"/>
    <property type="match status" value="1"/>
</dbReference>
<dbReference type="Pfam" id="PF00078">
    <property type="entry name" value="RVT_1"/>
    <property type="match status" value="1"/>
</dbReference>
<dbReference type="Proteomes" id="UP001152795">
    <property type="component" value="Unassembled WGS sequence"/>
</dbReference>
<dbReference type="OrthoDB" id="5987619at2759"/>
<dbReference type="EMBL" id="CACRXK020019649">
    <property type="protein sequence ID" value="CAB4033902.1"/>
    <property type="molecule type" value="Genomic_DNA"/>
</dbReference>
<gene>
    <name evidence="1" type="ORF">PACLA_8A049018</name>
</gene>
<reference evidence="1" key="1">
    <citation type="submission" date="2020-04" db="EMBL/GenBank/DDBJ databases">
        <authorList>
            <person name="Alioto T."/>
            <person name="Alioto T."/>
            <person name="Gomez Garrido J."/>
        </authorList>
    </citation>
    <scope>NUCLEOTIDE SEQUENCE</scope>
    <source>
        <strain evidence="1">A484AB</strain>
    </source>
</reference>
<evidence type="ECO:0000313" key="1">
    <source>
        <dbReference type="EMBL" id="CAB4033902.1"/>
    </source>
</evidence>
<dbReference type="InterPro" id="IPR043502">
    <property type="entry name" value="DNA/RNA_pol_sf"/>
</dbReference>
<dbReference type="SUPFAM" id="SSF56672">
    <property type="entry name" value="DNA/RNA polymerases"/>
    <property type="match status" value="1"/>
</dbReference>
<keyword evidence="2" id="KW-1185">Reference proteome</keyword>
<dbReference type="AlphaFoldDB" id="A0A6S7L7C1"/>
<dbReference type="PROSITE" id="PS50878">
    <property type="entry name" value="RT_POL"/>
    <property type="match status" value="1"/>
</dbReference>
<comment type="caution">
    <text evidence="1">The sequence shown here is derived from an EMBL/GenBank/DDBJ whole genome shotgun (WGS) entry which is preliminary data.</text>
</comment>
<name>A0A6S7L7C1_PARCT</name>
<sequence>MIVLNRKVDGCSYVIWLLTLFLILWLARRSKPELERFKEKPTSKNIYIASELTTIPDKLCLLWTSTRDNILRKSNYPCKYRYGLELQIKHKNLHLLLCILLAGDIATNPGPCRRTISFSSESQHEPKNRKSKGLPTTCLVLNARQSDLQLTIEEVARTLLALDTTKATGPDGIPSRLLKETAWQIAPSLTQIFNKSLSCGEIPDEWKLANIVPVHKKGEKSQVENYRPISLLSIISKVLERCVLRNIRDHLLQLINDSQHGFIPGKSCTTQLLEVLDYIGSLLDGGKQTDVVYMDMSKAFDKVHHKYLISKLRNVYGISGKLLRWFESYLINRKQRVTVLGATSSARPVLSGVPQGSILGPILFLLSNTQILFQNVANKAKLILKNHEVNKLPSSIQFAINETKIPAPSGQNICSNIFTRKPPLGDGRLKDDFQMKVPCHCHQM</sequence>
<proteinExistence type="predicted"/>
<accession>A0A6S7L7C1</accession>
<protein>
    <submittedName>
        <fullName evidence="1">Uncharacterized protein</fullName>
    </submittedName>
</protein>